<gene>
    <name evidence="1" type="ORF">V9T40_000319</name>
</gene>
<dbReference type="AlphaFoldDB" id="A0AAN9T9K8"/>
<dbReference type="Proteomes" id="UP001367676">
    <property type="component" value="Unassembled WGS sequence"/>
</dbReference>
<organism evidence="1 2">
    <name type="scientific">Parthenolecanium corni</name>
    <dbReference type="NCBI Taxonomy" id="536013"/>
    <lineage>
        <taxon>Eukaryota</taxon>
        <taxon>Metazoa</taxon>
        <taxon>Ecdysozoa</taxon>
        <taxon>Arthropoda</taxon>
        <taxon>Hexapoda</taxon>
        <taxon>Insecta</taxon>
        <taxon>Pterygota</taxon>
        <taxon>Neoptera</taxon>
        <taxon>Paraneoptera</taxon>
        <taxon>Hemiptera</taxon>
        <taxon>Sternorrhyncha</taxon>
        <taxon>Coccoidea</taxon>
        <taxon>Coccidae</taxon>
        <taxon>Parthenolecanium</taxon>
    </lineage>
</organism>
<keyword evidence="2" id="KW-1185">Reference proteome</keyword>
<dbReference type="EMBL" id="JBBCAQ010000034">
    <property type="protein sequence ID" value="KAK7579690.1"/>
    <property type="molecule type" value="Genomic_DNA"/>
</dbReference>
<evidence type="ECO:0000313" key="2">
    <source>
        <dbReference type="Proteomes" id="UP001367676"/>
    </source>
</evidence>
<accession>A0AAN9T9K8</accession>
<protein>
    <submittedName>
        <fullName evidence="1">Uncharacterized protein</fullName>
    </submittedName>
</protein>
<sequence length="230" mass="26280">MVGEKVRLWHTSSVCGNTTSDHRKIRTTTVAELSPTVGSATIGQYFLTMSESDFRLWHNLVRQSDLPQSEIIFVHVGVRLWHNLVRQSDLPQSEIIFVHDPTVVEFYATVACRLRLSHVWVPQQDPTVAEFYATVACIPPHWMCDHRIGKSDNRTYDMYTYKSYNQSSDMLYYECDTRTSDSNCDGFSKDTFDFRGSTRSSTPAGPRYARKLAITGPKTSFDPFLNSTLD</sequence>
<proteinExistence type="predicted"/>
<name>A0AAN9T9K8_9HEMI</name>
<reference evidence="1 2" key="1">
    <citation type="submission" date="2024-03" db="EMBL/GenBank/DDBJ databases">
        <title>Adaptation during the transition from Ophiocordyceps entomopathogen to insect associate is accompanied by gene loss and intensified selection.</title>
        <authorList>
            <person name="Ward C.M."/>
            <person name="Onetto C.A."/>
            <person name="Borneman A.R."/>
        </authorList>
    </citation>
    <scope>NUCLEOTIDE SEQUENCE [LARGE SCALE GENOMIC DNA]</scope>
    <source>
        <strain evidence="1">AWRI1</strain>
        <tissue evidence="1">Single Adult Female</tissue>
    </source>
</reference>
<evidence type="ECO:0000313" key="1">
    <source>
        <dbReference type="EMBL" id="KAK7579690.1"/>
    </source>
</evidence>
<comment type="caution">
    <text evidence="1">The sequence shown here is derived from an EMBL/GenBank/DDBJ whole genome shotgun (WGS) entry which is preliminary data.</text>
</comment>